<dbReference type="EMBL" id="JAOSHN010000004">
    <property type="protein sequence ID" value="MCU7378889.1"/>
    <property type="molecule type" value="Genomic_DNA"/>
</dbReference>
<reference evidence="11" key="1">
    <citation type="submission" date="2022-09" db="EMBL/GenBank/DDBJ databases">
        <title>Culturomic study of gut microbiota in children with autism spectrum disorder.</title>
        <authorList>
            <person name="Efimov B.A."/>
            <person name="Chaplin A.V."/>
            <person name="Sokolova S.R."/>
            <person name="Pikina A.P."/>
            <person name="Korzhanova M."/>
            <person name="Belova V."/>
            <person name="Korostin D."/>
        </authorList>
    </citation>
    <scope>NUCLEOTIDE SEQUENCE</scope>
    <source>
        <strain evidence="11">ASD5510</strain>
    </source>
</reference>
<dbReference type="RefSeq" id="WP_148395681.1">
    <property type="nucleotide sequence ID" value="NZ_JAJAGH010000001.1"/>
</dbReference>
<dbReference type="NCBIfam" id="TIGR00690">
    <property type="entry name" value="rpoZ"/>
    <property type="match status" value="1"/>
</dbReference>
<evidence type="ECO:0000256" key="3">
    <source>
        <dbReference type="ARBA" id="ARBA00013725"/>
    </source>
</evidence>
<sequence>MLYPSINEIRKKADSRYTLVILAAKRARDIIEGKPKLTEVDIEKPVSIAANEIAEDLITYRREEL</sequence>
<dbReference type="Proteomes" id="UP001065549">
    <property type="component" value="Unassembled WGS sequence"/>
</dbReference>
<evidence type="ECO:0000256" key="1">
    <source>
        <dbReference type="ARBA" id="ARBA00006711"/>
    </source>
</evidence>
<evidence type="ECO:0000256" key="9">
    <source>
        <dbReference type="ARBA" id="ARBA00048552"/>
    </source>
</evidence>
<keyword evidence="4 10" id="KW-0240">DNA-directed RNA polymerase</keyword>
<protein>
    <recommendedName>
        <fullName evidence="3 10">DNA-directed RNA polymerase subunit omega</fullName>
        <shortName evidence="10">RNAP omega subunit</shortName>
        <ecNumber evidence="2 10">2.7.7.6</ecNumber>
    </recommendedName>
    <alternativeName>
        <fullName evidence="10">RNA polymerase omega subunit</fullName>
    </alternativeName>
    <alternativeName>
        <fullName evidence="8 10">Transcriptase subunit omega</fullName>
    </alternativeName>
</protein>
<dbReference type="InterPro" id="IPR003716">
    <property type="entry name" value="DNA-dir_RNA_pol_omega"/>
</dbReference>
<keyword evidence="12" id="KW-1185">Reference proteome</keyword>
<evidence type="ECO:0000256" key="10">
    <source>
        <dbReference type="HAMAP-Rule" id="MF_00366"/>
    </source>
</evidence>
<dbReference type="Gene3D" id="3.90.940.10">
    <property type="match status" value="1"/>
</dbReference>
<dbReference type="HAMAP" id="MF_00366">
    <property type="entry name" value="RNApol_bact_RpoZ"/>
    <property type="match status" value="1"/>
</dbReference>
<proteinExistence type="inferred from homology"/>
<evidence type="ECO:0000256" key="6">
    <source>
        <dbReference type="ARBA" id="ARBA00022695"/>
    </source>
</evidence>
<evidence type="ECO:0000256" key="4">
    <source>
        <dbReference type="ARBA" id="ARBA00022478"/>
    </source>
</evidence>
<dbReference type="PANTHER" id="PTHR34476:SF1">
    <property type="entry name" value="DNA-DIRECTED RNA POLYMERASE SUBUNIT OMEGA"/>
    <property type="match status" value="1"/>
</dbReference>
<dbReference type="EC" id="2.7.7.6" evidence="2 10"/>
<dbReference type="SUPFAM" id="SSF63562">
    <property type="entry name" value="RPB6/omega subunit-like"/>
    <property type="match status" value="1"/>
</dbReference>
<organism evidence="11 12">
    <name type="scientific">Hominibacterium faecale</name>
    <dbReference type="NCBI Taxonomy" id="2839743"/>
    <lineage>
        <taxon>Bacteria</taxon>
        <taxon>Bacillati</taxon>
        <taxon>Bacillota</taxon>
        <taxon>Clostridia</taxon>
        <taxon>Peptostreptococcales</taxon>
        <taxon>Anaerovoracaceae</taxon>
        <taxon>Hominibacterium</taxon>
    </lineage>
</organism>
<dbReference type="SMART" id="SM01409">
    <property type="entry name" value="RNA_pol_Rpb6"/>
    <property type="match status" value="1"/>
</dbReference>
<accession>A0A9J6QNX2</accession>
<comment type="similarity">
    <text evidence="1 10">Belongs to the RNA polymerase subunit omega family.</text>
</comment>
<comment type="catalytic activity">
    <reaction evidence="9 10">
        <text>RNA(n) + a ribonucleoside 5'-triphosphate = RNA(n+1) + diphosphate</text>
        <dbReference type="Rhea" id="RHEA:21248"/>
        <dbReference type="Rhea" id="RHEA-COMP:14527"/>
        <dbReference type="Rhea" id="RHEA-COMP:17342"/>
        <dbReference type="ChEBI" id="CHEBI:33019"/>
        <dbReference type="ChEBI" id="CHEBI:61557"/>
        <dbReference type="ChEBI" id="CHEBI:140395"/>
        <dbReference type="EC" id="2.7.7.6"/>
    </reaction>
</comment>
<dbReference type="GO" id="GO:0003677">
    <property type="term" value="F:DNA binding"/>
    <property type="evidence" value="ECO:0007669"/>
    <property type="project" value="UniProtKB-UniRule"/>
</dbReference>
<evidence type="ECO:0000256" key="2">
    <source>
        <dbReference type="ARBA" id="ARBA00012418"/>
    </source>
</evidence>
<evidence type="ECO:0000313" key="12">
    <source>
        <dbReference type="Proteomes" id="UP001065549"/>
    </source>
</evidence>
<comment type="caution">
    <text evidence="11">The sequence shown here is derived from an EMBL/GenBank/DDBJ whole genome shotgun (WGS) entry which is preliminary data.</text>
</comment>
<dbReference type="InterPro" id="IPR036161">
    <property type="entry name" value="RPB6/omega-like_sf"/>
</dbReference>
<dbReference type="PANTHER" id="PTHR34476">
    <property type="entry name" value="DNA-DIRECTED RNA POLYMERASE SUBUNIT OMEGA"/>
    <property type="match status" value="1"/>
</dbReference>
<dbReference type="AlphaFoldDB" id="A0A9J6QNX2"/>
<dbReference type="Pfam" id="PF01192">
    <property type="entry name" value="RNA_pol_Rpb6"/>
    <property type="match status" value="1"/>
</dbReference>
<evidence type="ECO:0000256" key="8">
    <source>
        <dbReference type="ARBA" id="ARBA00029924"/>
    </source>
</evidence>
<dbReference type="InterPro" id="IPR006110">
    <property type="entry name" value="Pol_omega/Rpo6/RPB6"/>
</dbReference>
<evidence type="ECO:0000313" key="11">
    <source>
        <dbReference type="EMBL" id="MCU7378889.1"/>
    </source>
</evidence>
<keyword evidence="6 10" id="KW-0548">Nucleotidyltransferase</keyword>
<dbReference type="GO" id="GO:0006351">
    <property type="term" value="P:DNA-templated transcription"/>
    <property type="evidence" value="ECO:0007669"/>
    <property type="project" value="UniProtKB-UniRule"/>
</dbReference>
<comment type="function">
    <text evidence="10">Promotes RNA polymerase assembly. Latches the N- and C-terminal regions of the beta' subunit thereby facilitating its interaction with the beta and alpha subunits.</text>
</comment>
<keyword evidence="7 10" id="KW-0804">Transcription</keyword>
<keyword evidence="5 10" id="KW-0808">Transferase</keyword>
<evidence type="ECO:0000256" key="5">
    <source>
        <dbReference type="ARBA" id="ARBA00022679"/>
    </source>
</evidence>
<gene>
    <name evidence="10 11" type="primary">rpoZ</name>
    <name evidence="11" type="ORF">OBO34_11035</name>
</gene>
<dbReference type="GO" id="GO:0003899">
    <property type="term" value="F:DNA-directed RNA polymerase activity"/>
    <property type="evidence" value="ECO:0007669"/>
    <property type="project" value="UniProtKB-UniRule"/>
</dbReference>
<name>A0A9J6QNX2_9FIRM</name>
<comment type="subunit">
    <text evidence="10">The RNAP catalytic core consists of 2 alpha, 1 beta, 1 beta' and 1 omega subunit. When a sigma factor is associated with the core the holoenzyme is formed, which can initiate transcription.</text>
</comment>
<dbReference type="GO" id="GO:0000428">
    <property type="term" value="C:DNA-directed RNA polymerase complex"/>
    <property type="evidence" value="ECO:0007669"/>
    <property type="project" value="UniProtKB-KW"/>
</dbReference>
<evidence type="ECO:0000256" key="7">
    <source>
        <dbReference type="ARBA" id="ARBA00023163"/>
    </source>
</evidence>